<keyword evidence="1" id="KW-0812">Transmembrane</keyword>
<dbReference type="EMBL" id="MFPU01000045">
    <property type="protein sequence ID" value="OGH69418.1"/>
    <property type="molecule type" value="Genomic_DNA"/>
</dbReference>
<dbReference type="AlphaFoldDB" id="A0A1F6MCY8"/>
<evidence type="ECO:0000313" key="3">
    <source>
        <dbReference type="Proteomes" id="UP000177953"/>
    </source>
</evidence>
<keyword evidence="1" id="KW-1133">Transmembrane helix</keyword>
<feature type="transmembrane region" description="Helical" evidence="1">
    <location>
        <begin position="12"/>
        <end position="34"/>
    </location>
</feature>
<gene>
    <name evidence="2" type="ORF">A2754_00140</name>
</gene>
<protein>
    <submittedName>
        <fullName evidence="2">Uncharacterized protein</fullName>
    </submittedName>
</protein>
<organism evidence="2 3">
    <name type="scientific">Candidatus Magasanikbacteria bacterium RIFCSPHIGHO2_01_FULL_47_8</name>
    <dbReference type="NCBI Taxonomy" id="1798673"/>
    <lineage>
        <taxon>Bacteria</taxon>
        <taxon>Candidatus Magasanikiibacteriota</taxon>
    </lineage>
</organism>
<name>A0A1F6MCY8_9BACT</name>
<reference evidence="2 3" key="1">
    <citation type="journal article" date="2016" name="Nat. Commun.">
        <title>Thousands of microbial genomes shed light on interconnected biogeochemical processes in an aquifer system.</title>
        <authorList>
            <person name="Anantharaman K."/>
            <person name="Brown C.T."/>
            <person name="Hug L.A."/>
            <person name="Sharon I."/>
            <person name="Castelle C.J."/>
            <person name="Probst A.J."/>
            <person name="Thomas B.C."/>
            <person name="Singh A."/>
            <person name="Wilkins M.J."/>
            <person name="Karaoz U."/>
            <person name="Brodie E.L."/>
            <person name="Williams K.H."/>
            <person name="Hubbard S.S."/>
            <person name="Banfield J.F."/>
        </authorList>
    </citation>
    <scope>NUCLEOTIDE SEQUENCE [LARGE SCALE GENOMIC DNA]</scope>
</reference>
<dbReference type="Proteomes" id="UP000177953">
    <property type="component" value="Unassembled WGS sequence"/>
</dbReference>
<evidence type="ECO:0000256" key="1">
    <source>
        <dbReference type="SAM" id="Phobius"/>
    </source>
</evidence>
<proteinExistence type="predicted"/>
<accession>A0A1F6MCY8</accession>
<sequence>MKIRKFMQVNRKPLIVLAAVITAGLVGLLVYWLMVYPKAQLPERQNLPPVEEKIMIEPTDYDWVINSFGPWENNQVSQANNNNMLVLREDGSILRSTETELRRYDQSWRIVLPPPEISKMSVEEHTVKISTNKNRDFAFNTYQAFVLAQTPSSVYMVDNEGKISIIDSRGAEKLKIR</sequence>
<keyword evidence="1" id="KW-0472">Membrane</keyword>
<comment type="caution">
    <text evidence="2">The sequence shown here is derived from an EMBL/GenBank/DDBJ whole genome shotgun (WGS) entry which is preliminary data.</text>
</comment>
<evidence type="ECO:0000313" key="2">
    <source>
        <dbReference type="EMBL" id="OGH69418.1"/>
    </source>
</evidence>